<organism evidence="6 7">
    <name type="scientific">Leifsonia virtsii</name>
    <dbReference type="NCBI Taxonomy" id="3035915"/>
    <lineage>
        <taxon>Bacteria</taxon>
        <taxon>Bacillati</taxon>
        <taxon>Actinomycetota</taxon>
        <taxon>Actinomycetes</taxon>
        <taxon>Micrococcales</taxon>
        <taxon>Microbacteriaceae</taxon>
        <taxon>Leifsonia</taxon>
    </lineage>
</organism>
<feature type="domain" description="Carbohydrate kinase FGGY C-terminal" evidence="5">
    <location>
        <begin position="292"/>
        <end position="450"/>
    </location>
</feature>
<sequence length="491" mass="49839">MGDVTSAPLAALGVDVGTTNTKVVLAVFGDPVREERTLTVPTPGTGAGLQAVVLTAIRDVVLDSPHPVAAIGVASMGETGCLTAPDGEPLGGLLRWADGDTSTAERLAASAGADALYAATGVPAPAKSPLTHWLRLAEQGDARLADARWRGADALVVAALTGEAVTDHTLAARTMAYRLPDAGEPLAESFDADLLALAGIAPDRFPRVVRPGDVAVRLTPQAAAALGLRAGIPVVAAGHDHAVGAWAAGVREPGDAADSVGTAEALLRVASHVDREAARRQGMSLARTVDGRHETLLAGNPTAGALVEWAFAELLPGADRHDLLEHAAGMADGPVHAFLLPYLRGRQSPQPDAAASPRLVRLAGGGDASVSDPGATLVAVLAGLALQLAWMDAAQTGLAGPRRDELAVLGGPGAANDGWWRLKQRILPGTLRRVEAAEPVATGAALLAAHRVAGLTTSLPLRSADSAASAGDPALLDAFVEAATLHDKEPA</sequence>
<comment type="similarity">
    <text evidence="1">Belongs to the FGGY kinase family.</text>
</comment>
<dbReference type="PIRSF" id="PIRSF000538">
    <property type="entry name" value="GlpK"/>
    <property type="match status" value="1"/>
</dbReference>
<evidence type="ECO:0000259" key="4">
    <source>
        <dbReference type="Pfam" id="PF00370"/>
    </source>
</evidence>
<dbReference type="InterPro" id="IPR043129">
    <property type="entry name" value="ATPase_NBD"/>
</dbReference>
<dbReference type="EMBL" id="JAROCB010000003">
    <property type="protein sequence ID" value="MDN4597872.1"/>
    <property type="molecule type" value="Genomic_DNA"/>
</dbReference>
<comment type="caution">
    <text evidence="6">The sequence shown here is derived from an EMBL/GenBank/DDBJ whole genome shotgun (WGS) entry which is preliminary data.</text>
</comment>
<proteinExistence type="inferred from homology"/>
<feature type="domain" description="Carbohydrate kinase FGGY N-terminal" evidence="4">
    <location>
        <begin position="11"/>
        <end position="245"/>
    </location>
</feature>
<dbReference type="InterPro" id="IPR018484">
    <property type="entry name" value="FGGY_N"/>
</dbReference>
<evidence type="ECO:0000259" key="5">
    <source>
        <dbReference type="Pfam" id="PF02782"/>
    </source>
</evidence>
<keyword evidence="7" id="KW-1185">Reference proteome</keyword>
<dbReference type="Pfam" id="PF02782">
    <property type="entry name" value="FGGY_C"/>
    <property type="match status" value="1"/>
</dbReference>
<protein>
    <submittedName>
        <fullName evidence="6">FGGY family carbohydrate kinase</fullName>
    </submittedName>
</protein>
<evidence type="ECO:0000256" key="2">
    <source>
        <dbReference type="ARBA" id="ARBA00022679"/>
    </source>
</evidence>
<dbReference type="InterPro" id="IPR018485">
    <property type="entry name" value="FGGY_C"/>
</dbReference>
<evidence type="ECO:0000313" key="6">
    <source>
        <dbReference type="EMBL" id="MDN4597872.1"/>
    </source>
</evidence>
<dbReference type="CDD" id="cd07773">
    <property type="entry name" value="ASKHA_NBD_FGGY_FK"/>
    <property type="match status" value="1"/>
</dbReference>
<evidence type="ECO:0000313" key="7">
    <source>
        <dbReference type="Proteomes" id="UP001174210"/>
    </source>
</evidence>
<dbReference type="Gene3D" id="3.30.420.40">
    <property type="match status" value="2"/>
</dbReference>
<dbReference type="InterPro" id="IPR000577">
    <property type="entry name" value="Carb_kinase_FGGY"/>
</dbReference>
<evidence type="ECO:0000256" key="3">
    <source>
        <dbReference type="ARBA" id="ARBA00022777"/>
    </source>
</evidence>
<evidence type="ECO:0000256" key="1">
    <source>
        <dbReference type="ARBA" id="ARBA00009156"/>
    </source>
</evidence>
<dbReference type="PANTHER" id="PTHR43095">
    <property type="entry name" value="SUGAR KINASE"/>
    <property type="match status" value="1"/>
</dbReference>
<reference evidence="6" key="1">
    <citation type="submission" date="2023-03" db="EMBL/GenBank/DDBJ databases">
        <title>MT1 and MT2 Draft Genomes of Novel Species.</title>
        <authorList>
            <person name="Venkateswaran K."/>
        </authorList>
    </citation>
    <scope>NUCLEOTIDE SEQUENCE</scope>
    <source>
        <strain evidence="6">F6_8S_P_1A</strain>
    </source>
</reference>
<accession>A0ABT8IZR3</accession>
<dbReference type="SUPFAM" id="SSF53067">
    <property type="entry name" value="Actin-like ATPase domain"/>
    <property type="match status" value="2"/>
</dbReference>
<keyword evidence="2" id="KW-0808">Transferase</keyword>
<gene>
    <name evidence="6" type="ORF">P5G59_12025</name>
</gene>
<dbReference type="RefSeq" id="WP_301219203.1">
    <property type="nucleotide sequence ID" value="NZ_JAROCB010000003.1"/>
</dbReference>
<dbReference type="InterPro" id="IPR050406">
    <property type="entry name" value="FGGY_Carb_Kinase"/>
</dbReference>
<dbReference type="Pfam" id="PF00370">
    <property type="entry name" value="FGGY_N"/>
    <property type="match status" value="1"/>
</dbReference>
<dbReference type="GO" id="GO:0016301">
    <property type="term" value="F:kinase activity"/>
    <property type="evidence" value="ECO:0007669"/>
    <property type="project" value="UniProtKB-KW"/>
</dbReference>
<dbReference type="Proteomes" id="UP001174210">
    <property type="component" value="Unassembled WGS sequence"/>
</dbReference>
<keyword evidence="3 6" id="KW-0418">Kinase</keyword>
<name>A0ABT8IZR3_9MICO</name>